<proteinExistence type="predicted"/>
<dbReference type="Proteomes" id="UP000192527">
    <property type="component" value="Chromosome"/>
</dbReference>
<evidence type="ECO:0000313" key="2">
    <source>
        <dbReference type="Proteomes" id="UP000192527"/>
    </source>
</evidence>
<dbReference type="Gene3D" id="3.40.50.1820">
    <property type="entry name" value="alpha/beta hydrolase"/>
    <property type="match status" value="1"/>
</dbReference>
<dbReference type="Pfam" id="PF02450">
    <property type="entry name" value="LCAT"/>
    <property type="match status" value="1"/>
</dbReference>
<dbReference type="OrthoDB" id="503948at2"/>
<reference evidence="1 2" key="1">
    <citation type="submission" date="2017-04" db="EMBL/GenBank/DDBJ databases">
        <title>The whole genome sequencing and assembly of Halobacillus mangrovi strain.</title>
        <authorList>
            <person name="Lee S.-J."/>
            <person name="Park M.-K."/>
            <person name="Kim J.-Y."/>
            <person name="Lee Y.-J."/>
            <person name="Yi H."/>
            <person name="Bahn Y.-S."/>
            <person name="Kim J.F."/>
            <person name="Lee D.-W."/>
        </authorList>
    </citation>
    <scope>NUCLEOTIDE SEQUENCE [LARGE SCALE GENOMIC DNA]</scope>
    <source>
        <strain evidence="1 2">KTB 131</strain>
    </source>
</reference>
<dbReference type="GO" id="GO:0006629">
    <property type="term" value="P:lipid metabolic process"/>
    <property type="evidence" value="ECO:0007669"/>
    <property type="project" value="InterPro"/>
</dbReference>
<dbReference type="InterPro" id="IPR029058">
    <property type="entry name" value="AB_hydrolase_fold"/>
</dbReference>
<dbReference type="EMBL" id="CP020772">
    <property type="protein sequence ID" value="ARI75348.1"/>
    <property type="molecule type" value="Genomic_DNA"/>
</dbReference>
<dbReference type="SUPFAM" id="SSF53474">
    <property type="entry name" value="alpha/beta-Hydrolases"/>
    <property type="match status" value="1"/>
</dbReference>
<dbReference type="InterPro" id="IPR003386">
    <property type="entry name" value="LACT/PDAT_acylTrfase"/>
</dbReference>
<protein>
    <submittedName>
        <fullName evidence="1">Acetyltransferase</fullName>
    </submittedName>
</protein>
<organism evidence="1 2">
    <name type="scientific">Halobacillus mangrovi</name>
    <dbReference type="NCBI Taxonomy" id="402384"/>
    <lineage>
        <taxon>Bacteria</taxon>
        <taxon>Bacillati</taxon>
        <taxon>Bacillota</taxon>
        <taxon>Bacilli</taxon>
        <taxon>Bacillales</taxon>
        <taxon>Bacillaceae</taxon>
        <taxon>Halobacillus</taxon>
    </lineage>
</organism>
<name>A0A1W5ZPX9_9BACI</name>
<keyword evidence="2" id="KW-1185">Reference proteome</keyword>
<dbReference type="PANTHER" id="PTHR11440">
    <property type="entry name" value="LECITHIN-CHOLESTEROL ACYLTRANSFERASE-RELATED"/>
    <property type="match status" value="1"/>
</dbReference>
<evidence type="ECO:0000313" key="1">
    <source>
        <dbReference type="EMBL" id="ARI75348.1"/>
    </source>
</evidence>
<dbReference type="RefSeq" id="WP_085026818.1">
    <property type="nucleotide sequence ID" value="NZ_CP020772.1"/>
</dbReference>
<keyword evidence="1" id="KW-0808">Transferase</keyword>
<dbReference type="AlphaFoldDB" id="A0A1W5ZPX9"/>
<dbReference type="STRING" id="402384.HM131_00100"/>
<accession>A0A1W5ZPX9</accession>
<sequence length="309" mass="35011">MNDKKPLIVVPGLFGSMSNKIIPGTGGWSFGLAGMVYEPFILMLETMGYRRDQNLFICFYDWSQHIEHSAQHYLAKTIRYAKQQTGSDEVNIVSHSMGGLVSRAYVQGPTYQNDVDQLIILCTPNAGSAPNYSYWTEGELSVNINGKFNFVHFYMRFYIDYLQRRYSTSKTEAIHQHFHGLQDILPSSYYGNYLINNANGNRRFVEYSKMRTKNPFLDQLNNNRGIIQNRGIPVTIIAGTEEETINYLEVDAPTSQCPDGRVAGAAFTNLGDGDATQHSVFLLEGDHYTIKGTHVEVLYKSENILRSKL</sequence>
<gene>
    <name evidence="1" type="ORF">HM131_00100</name>
</gene>
<dbReference type="KEGG" id="hmn:HM131_00100"/>
<dbReference type="GO" id="GO:0008374">
    <property type="term" value="F:O-acyltransferase activity"/>
    <property type="evidence" value="ECO:0007669"/>
    <property type="project" value="InterPro"/>
</dbReference>